<gene>
    <name evidence="2" type="ORF">HRAG_02294</name>
</gene>
<organism evidence="2 3">
    <name type="scientific">Helicobacter bilis ATCC 43879</name>
    <dbReference type="NCBI Taxonomy" id="613026"/>
    <lineage>
        <taxon>Bacteria</taxon>
        <taxon>Pseudomonadati</taxon>
        <taxon>Campylobacterota</taxon>
        <taxon>Epsilonproteobacteria</taxon>
        <taxon>Campylobacterales</taxon>
        <taxon>Helicobacteraceae</taxon>
        <taxon>Helicobacter</taxon>
    </lineage>
</organism>
<comment type="caution">
    <text evidence="2">The sequence shown here is derived from an EMBL/GenBank/DDBJ whole genome shotgun (WGS) entry which is preliminary data.</text>
</comment>
<name>T5LTX4_9HELI</name>
<dbReference type="InterPro" id="IPR040442">
    <property type="entry name" value="Pyrv_kinase-like_dom_sf"/>
</dbReference>
<keyword evidence="2" id="KW-0670">Pyruvate</keyword>
<dbReference type="CDD" id="cd00377">
    <property type="entry name" value="ICL_PEPM"/>
    <property type="match status" value="1"/>
</dbReference>
<dbReference type="PANTHER" id="PTHR42905">
    <property type="entry name" value="PHOSPHOENOLPYRUVATE CARBOXYLASE"/>
    <property type="match status" value="1"/>
</dbReference>
<comment type="similarity">
    <text evidence="1">Belongs to the isocitrate lyase/PEP mutase superfamily. PEP mutase family.</text>
</comment>
<keyword evidence="3" id="KW-1185">Reference proteome</keyword>
<sequence length="205" mass="22627">MIYDADTGGKIEHFVFSVRSLERTGVSAVIIEDKTGLKKNSLLGNDVEQTQEDIEVFCDKIRAGKNAQITQDFMIIARIESLILDKGQEDALKRAFAYINAGADGIMIHSRQKSPDEVLAFLKAFREKDSKTPVVVVPTSFNEITAKELGEAGANIIIYANHLLRASFVAMQKVAQGILEFDRSKEMESSCMSVKEILSLIPGTI</sequence>
<evidence type="ECO:0000256" key="1">
    <source>
        <dbReference type="ARBA" id="ARBA00038455"/>
    </source>
</evidence>
<dbReference type="PANTHER" id="PTHR42905:SF7">
    <property type="entry name" value="PHOSPHOENOLPYRUVATE PHOSPHOMUTASE"/>
    <property type="match status" value="1"/>
</dbReference>
<dbReference type="eggNOG" id="COG2513">
    <property type="taxonomic scope" value="Bacteria"/>
</dbReference>
<reference evidence="2 3" key="1">
    <citation type="journal article" date="2014" name="Genome Announc.">
        <title>Draft genome sequences of six enterohepatic helicobacter species isolated from humans and one from rhesus macaques.</title>
        <authorList>
            <person name="Shen Z."/>
            <person name="Sheh A."/>
            <person name="Young S.K."/>
            <person name="Abouelliel A."/>
            <person name="Ward D.V."/>
            <person name="Earl A.M."/>
            <person name="Fox J.G."/>
        </authorList>
    </citation>
    <scope>NUCLEOTIDE SEQUENCE [LARGE SCALE GENOMIC DNA]</scope>
    <source>
        <strain evidence="2 3">ATCC 43879</strain>
    </source>
</reference>
<dbReference type="Gene3D" id="3.20.20.60">
    <property type="entry name" value="Phosphoenolpyruvate-binding domains"/>
    <property type="match status" value="1"/>
</dbReference>
<accession>T5LTX4</accession>
<protein>
    <submittedName>
        <fullName evidence="2">Phosphoenolpyruvate phosphomutase</fullName>
    </submittedName>
</protein>
<evidence type="ECO:0000313" key="3">
    <source>
        <dbReference type="Proteomes" id="UP000005085"/>
    </source>
</evidence>
<dbReference type="EMBL" id="ACDN02000052">
    <property type="protein sequence ID" value="EQM94660.1"/>
    <property type="molecule type" value="Genomic_DNA"/>
</dbReference>
<dbReference type="Proteomes" id="UP000005085">
    <property type="component" value="Unassembled WGS sequence"/>
</dbReference>
<evidence type="ECO:0000313" key="2">
    <source>
        <dbReference type="EMBL" id="EQM94660.1"/>
    </source>
</evidence>
<dbReference type="Pfam" id="PF13714">
    <property type="entry name" value="PEP_mutase"/>
    <property type="match status" value="1"/>
</dbReference>
<dbReference type="InterPro" id="IPR039556">
    <property type="entry name" value="ICL/PEPM"/>
</dbReference>
<dbReference type="SUPFAM" id="SSF51621">
    <property type="entry name" value="Phosphoenolpyruvate/pyruvate domain"/>
    <property type="match status" value="1"/>
</dbReference>
<dbReference type="InterPro" id="IPR015813">
    <property type="entry name" value="Pyrv/PenolPyrv_kinase-like_dom"/>
</dbReference>
<dbReference type="HOGENOM" id="CLU_027389_0_1_7"/>
<dbReference type="GO" id="GO:0003824">
    <property type="term" value="F:catalytic activity"/>
    <property type="evidence" value="ECO:0007669"/>
    <property type="project" value="InterPro"/>
</dbReference>
<proteinExistence type="inferred from homology"/>
<dbReference type="AlphaFoldDB" id="T5LTX4"/>